<keyword evidence="1" id="KW-0732">Signal</keyword>
<reference evidence="2" key="2">
    <citation type="submission" date="2020-01" db="EMBL/GenBank/DDBJ databases">
        <authorList>
            <person name="Korhonen P.K.K."/>
            <person name="Guangxu M.G."/>
            <person name="Wang T.W."/>
            <person name="Stroehlein A.J.S."/>
            <person name="Young N.D."/>
            <person name="Ang C.-S.A."/>
            <person name="Fernando D.W.F."/>
            <person name="Lu H.L."/>
            <person name="Taylor S.T."/>
            <person name="Ehtesham M.E.M."/>
            <person name="Najaraj S.H.N."/>
            <person name="Harsha G.H.G."/>
            <person name="Madugundu A.M."/>
            <person name="Renuse S.R."/>
            <person name="Holt D.H."/>
            <person name="Pandey A.P."/>
            <person name="Papenfuss A.P."/>
            <person name="Gasser R.B.G."/>
            <person name="Fischer K.F."/>
        </authorList>
    </citation>
    <scope>NUCLEOTIDE SEQUENCE</scope>
    <source>
        <strain evidence="2">SSS_KF_BRIS2020</strain>
    </source>
</reference>
<evidence type="ECO:0000256" key="1">
    <source>
        <dbReference type="SAM" id="SignalP"/>
    </source>
</evidence>
<protein>
    <submittedName>
        <fullName evidence="2 3">Uncharacterized protein</fullName>
    </submittedName>
</protein>
<dbReference type="AlphaFoldDB" id="A0A834VDV3"/>
<dbReference type="EnsemblMetazoa" id="SSS_8588s_mrna">
    <property type="protein sequence ID" value="KAF7493216.1"/>
    <property type="gene ID" value="SSS_8588"/>
</dbReference>
<organism evidence="2">
    <name type="scientific">Sarcoptes scabiei</name>
    <name type="common">Itch mite</name>
    <name type="synonym">Acarus scabiei</name>
    <dbReference type="NCBI Taxonomy" id="52283"/>
    <lineage>
        <taxon>Eukaryota</taxon>
        <taxon>Metazoa</taxon>
        <taxon>Ecdysozoa</taxon>
        <taxon>Arthropoda</taxon>
        <taxon>Chelicerata</taxon>
        <taxon>Arachnida</taxon>
        <taxon>Acari</taxon>
        <taxon>Acariformes</taxon>
        <taxon>Sarcoptiformes</taxon>
        <taxon>Astigmata</taxon>
        <taxon>Psoroptidia</taxon>
        <taxon>Sarcoptoidea</taxon>
        <taxon>Sarcoptidae</taxon>
        <taxon>Sarcoptinae</taxon>
        <taxon>Sarcoptes</taxon>
    </lineage>
</organism>
<evidence type="ECO:0000313" key="4">
    <source>
        <dbReference type="Proteomes" id="UP000070412"/>
    </source>
</evidence>
<evidence type="ECO:0000313" key="3">
    <source>
        <dbReference type="EnsemblMetazoa" id="KAF7493216.1"/>
    </source>
</evidence>
<sequence length="75" mass="8447">MLGLPSFCFLSSLIGLALIHNGNCFTRVVREDPEDGDSFLGINPNFDNDKSDNKSFFGRIIDVIMEILGRKRIKQ</sequence>
<dbReference type="EMBL" id="WVUK01000056">
    <property type="protein sequence ID" value="KAF7493216.1"/>
    <property type="molecule type" value="Genomic_DNA"/>
</dbReference>
<evidence type="ECO:0000313" key="2">
    <source>
        <dbReference type="EMBL" id="KAF7493216.1"/>
    </source>
</evidence>
<proteinExistence type="predicted"/>
<keyword evidence="4" id="KW-1185">Reference proteome</keyword>
<accession>A0A834VDV3</accession>
<dbReference type="Proteomes" id="UP000070412">
    <property type="component" value="Unassembled WGS sequence"/>
</dbReference>
<reference evidence="3" key="3">
    <citation type="submission" date="2022-06" db="UniProtKB">
        <authorList>
            <consortium name="EnsemblMetazoa"/>
        </authorList>
    </citation>
    <scope>IDENTIFICATION</scope>
</reference>
<reference evidence="4" key="1">
    <citation type="journal article" date="2020" name="PLoS Negl. Trop. Dis.">
        <title>High-quality nuclear genome for Sarcoptes scabiei-A critical resource for a neglected parasite.</title>
        <authorList>
            <person name="Korhonen P.K."/>
            <person name="Gasser R.B."/>
            <person name="Ma G."/>
            <person name="Wang T."/>
            <person name="Stroehlein A.J."/>
            <person name="Young N.D."/>
            <person name="Ang C.S."/>
            <person name="Fernando D.D."/>
            <person name="Lu H.C."/>
            <person name="Taylor S."/>
            <person name="Reynolds S.L."/>
            <person name="Mofiz E."/>
            <person name="Najaraj S.H."/>
            <person name="Gowda H."/>
            <person name="Madugundu A."/>
            <person name="Renuse S."/>
            <person name="Holt D."/>
            <person name="Pandey A."/>
            <person name="Papenfuss A.T."/>
            <person name="Fischer K."/>
        </authorList>
    </citation>
    <scope>NUCLEOTIDE SEQUENCE [LARGE SCALE GENOMIC DNA]</scope>
</reference>
<gene>
    <name evidence="2" type="ORF">SSS_8588</name>
</gene>
<name>A0A834VDV3_SARSC</name>
<feature type="signal peptide" evidence="1">
    <location>
        <begin position="1"/>
        <end position="24"/>
    </location>
</feature>
<feature type="chain" id="PRO_5038259507" evidence="1">
    <location>
        <begin position="25"/>
        <end position="75"/>
    </location>
</feature>